<protein>
    <submittedName>
        <fullName evidence="1">Uncharacterized protein</fullName>
    </submittedName>
</protein>
<feature type="non-terminal residue" evidence="1">
    <location>
        <position position="61"/>
    </location>
</feature>
<gene>
    <name evidence="1" type="ORF">K505DRAFT_195796</name>
</gene>
<accession>A0A6A6X229</accession>
<evidence type="ECO:0000313" key="1">
    <source>
        <dbReference type="EMBL" id="KAF2790560.1"/>
    </source>
</evidence>
<evidence type="ECO:0000313" key="2">
    <source>
        <dbReference type="Proteomes" id="UP000799757"/>
    </source>
</evidence>
<name>A0A6A6X229_9PLEO</name>
<dbReference type="Proteomes" id="UP000799757">
    <property type="component" value="Unassembled WGS sequence"/>
</dbReference>
<keyword evidence="2" id="KW-1185">Reference proteome</keyword>
<reference evidence="1" key="1">
    <citation type="journal article" date="2020" name="Stud. Mycol.">
        <title>101 Dothideomycetes genomes: a test case for predicting lifestyles and emergence of pathogens.</title>
        <authorList>
            <person name="Haridas S."/>
            <person name="Albert R."/>
            <person name="Binder M."/>
            <person name="Bloem J."/>
            <person name="Labutti K."/>
            <person name="Salamov A."/>
            <person name="Andreopoulos B."/>
            <person name="Baker S."/>
            <person name="Barry K."/>
            <person name="Bills G."/>
            <person name="Bluhm B."/>
            <person name="Cannon C."/>
            <person name="Castanera R."/>
            <person name="Culley D."/>
            <person name="Daum C."/>
            <person name="Ezra D."/>
            <person name="Gonzalez J."/>
            <person name="Henrissat B."/>
            <person name="Kuo A."/>
            <person name="Liang C."/>
            <person name="Lipzen A."/>
            <person name="Lutzoni F."/>
            <person name="Magnuson J."/>
            <person name="Mondo S."/>
            <person name="Nolan M."/>
            <person name="Ohm R."/>
            <person name="Pangilinan J."/>
            <person name="Park H.-J."/>
            <person name="Ramirez L."/>
            <person name="Alfaro M."/>
            <person name="Sun H."/>
            <person name="Tritt A."/>
            <person name="Yoshinaga Y."/>
            <person name="Zwiers L.-H."/>
            <person name="Turgeon B."/>
            <person name="Goodwin S."/>
            <person name="Spatafora J."/>
            <person name="Crous P."/>
            <person name="Grigoriev I."/>
        </authorList>
    </citation>
    <scope>NUCLEOTIDE SEQUENCE</scope>
    <source>
        <strain evidence="1">CBS 109.77</strain>
    </source>
</reference>
<sequence>IADFADSEGDISRLSRTNRRLQAILSDYLLQHNIKYKESSALIWAAKKNFHNMARNLVRFG</sequence>
<dbReference type="AlphaFoldDB" id="A0A6A6X229"/>
<feature type="non-terminal residue" evidence="1">
    <location>
        <position position="1"/>
    </location>
</feature>
<dbReference type="EMBL" id="MU002066">
    <property type="protein sequence ID" value="KAF2790560.1"/>
    <property type="molecule type" value="Genomic_DNA"/>
</dbReference>
<proteinExistence type="predicted"/>
<dbReference type="OrthoDB" id="4772757at2759"/>
<organism evidence="1 2">
    <name type="scientific">Melanomma pulvis-pyrius CBS 109.77</name>
    <dbReference type="NCBI Taxonomy" id="1314802"/>
    <lineage>
        <taxon>Eukaryota</taxon>
        <taxon>Fungi</taxon>
        <taxon>Dikarya</taxon>
        <taxon>Ascomycota</taxon>
        <taxon>Pezizomycotina</taxon>
        <taxon>Dothideomycetes</taxon>
        <taxon>Pleosporomycetidae</taxon>
        <taxon>Pleosporales</taxon>
        <taxon>Melanommataceae</taxon>
        <taxon>Melanomma</taxon>
    </lineage>
</organism>